<proteinExistence type="predicted"/>
<feature type="region of interest" description="Disordered" evidence="2">
    <location>
        <begin position="428"/>
        <end position="451"/>
    </location>
</feature>
<feature type="compositionally biased region" description="Acidic residues" evidence="2">
    <location>
        <begin position="431"/>
        <end position="451"/>
    </location>
</feature>
<dbReference type="InterPro" id="IPR001322">
    <property type="entry name" value="Lamin_tail_dom"/>
</dbReference>
<dbReference type="Pfam" id="PF00932">
    <property type="entry name" value="LTD"/>
    <property type="match status" value="1"/>
</dbReference>
<keyword evidence="4" id="KW-0418">Kinase</keyword>
<comment type="caution">
    <text evidence="4">The sequence shown here is derived from an EMBL/GenBank/DDBJ whole genome shotgun (WGS) entry which is preliminary data.</text>
</comment>
<protein>
    <submittedName>
        <fullName evidence="4">CotH kinase family protein</fullName>
    </submittedName>
</protein>
<evidence type="ECO:0000313" key="5">
    <source>
        <dbReference type="Proteomes" id="UP000658278"/>
    </source>
</evidence>
<dbReference type="Proteomes" id="UP000658278">
    <property type="component" value="Unassembled WGS sequence"/>
</dbReference>
<dbReference type="EMBL" id="JAENII010000001">
    <property type="protein sequence ID" value="MBK1825471.1"/>
    <property type="molecule type" value="Genomic_DNA"/>
</dbReference>
<dbReference type="GO" id="GO:0016301">
    <property type="term" value="F:kinase activity"/>
    <property type="evidence" value="ECO:0007669"/>
    <property type="project" value="UniProtKB-KW"/>
</dbReference>
<dbReference type="InterPro" id="IPR014867">
    <property type="entry name" value="Spore_coat_CotH_CotH2/3/7"/>
</dbReference>
<reference evidence="4" key="1">
    <citation type="submission" date="2021-01" db="EMBL/GenBank/DDBJ databases">
        <title>Modified the classification status of verrucomicrobia.</title>
        <authorList>
            <person name="Feng X."/>
        </authorList>
    </citation>
    <scope>NUCLEOTIDE SEQUENCE</scope>
    <source>
        <strain evidence="4">KCTC 22201</strain>
    </source>
</reference>
<accession>A0A934RBA9</accession>
<dbReference type="Pfam" id="PF08757">
    <property type="entry name" value="CotH"/>
    <property type="match status" value="1"/>
</dbReference>
<dbReference type="Pfam" id="PF13290">
    <property type="entry name" value="CHB_HEX_C_1"/>
    <property type="match status" value="2"/>
</dbReference>
<dbReference type="RefSeq" id="WP_200275109.1">
    <property type="nucleotide sequence ID" value="NZ_JAENII010000001.1"/>
</dbReference>
<keyword evidence="5" id="KW-1185">Reference proteome</keyword>
<dbReference type="InterPro" id="IPR059177">
    <property type="entry name" value="GH29D-like_dom"/>
</dbReference>
<dbReference type="Gene3D" id="2.60.120.260">
    <property type="entry name" value="Galactose-binding domain-like"/>
    <property type="match status" value="2"/>
</dbReference>
<evidence type="ECO:0000256" key="1">
    <source>
        <dbReference type="ARBA" id="ARBA00022729"/>
    </source>
</evidence>
<sequence>MKTLLGVIPAFLLVGTFVDRSEAQLLINEISATHSDRLLVRESGVYPRVGNTVPWQSDDFDDRAWLTGDGPFGFGSLSGVVLGTDVSGDVQGRTPSLYLRKTFGVSMSEAQSGTTLQLSVRYNDGFIAFLNGVEIARRNMGLPGMFAYRDQPSHLTHSSTALETINLGVASSLLEEGDNLLAIQVHNHSVSNGDLLMDADLRLAGGSVLSDGETEWKYFAGLAEPSGGLVDHKQVRATSESAPDVAWATNSFNDTGWPTGVGPVGFDASSPPDYAVGVDLESEMRNVTPSVYLRHSFSVTQAEADSAFPLSLDVDFDDGMIVYLNGKEVFRGNVGIEGVPTAHDVLADNNHPATGDGGNPLDRSTTVALAEARELLVAGDNIMGIQLHNASVGSSDVIARATLRTTGSSPRTLVAPDDAVKYFLGVSEPDGIQDDDPEDDTGTIEDPPDSENDWIEIRNTASVPIALDGWSLSDEADKPGKWDFPAGAVIPENGYYVVIASGLDLDPADGATSYAHTNFKLSSSGERLILTRPDGLVEDEFVTGYPAQTWRYTYGRQSDGAFGFLEIGTPGAANQGLVLNPAPGKPQFSIEGGFHPSPISVQLSSSTQGATFRYTLDGTDPLDGVVYTGSIPVSENTVVRARAFLVGSIPSETVTHTYLVGQGSVYQGLPAMCLSGDPAKTFYGSNAADGPVDGEGIFAIHGGTYVNGQWNSNGETTAFNHPTGSGRSSEKYGALEYLPLAGEPLRTELGLRVAGSGHTRKRYTITDPMDQPFTSTSTSSTKFQKPSMNVFFRPEFGNRPLAYPFFGSNTVTQFDSLRVRAGKNDWYNPFIKDELMRRIFINTGQIGSYGTFHTLWINGVYKGYYNTAERIREGFMQTHYNSEASWDVQQVNSFSSGDPTHWNKMISYLRTADLTTTSGYAGVHDYLDVDNYIDYILVNAYAAMGDWPHNNWIAARERSSVGRWRFHVWDAEGAFGFSGRSTSTNTFTEHLTIGDAQTTTRLYVPAIYTLLKQSPEFRLRMADRAQKHLFNGGALVTSEISAIYNELKDEVSPIILETTGTSFRTSWYTGWIANQTRYNAMFSQLAGEGAWPSVSAPGINQHGGEILSGFQMVLSNPNSGGTIYFTTDGSDPRDPGGGVVGTSYQGPVSLTEDTRVRARVLDGGNWSPEIDVEFNLPFAHPTFTPLVSADWTENANWTTSPGPYPDGVGASAVIPGVAGANRNVDLRNPVTAGRIIFELEDSTNRSRVRDRSTGNTLTFDQGAEASEIRVTGSGEGYAEFEVEAGTLLSGPLTLTVDHLVGDDDHGALRLRGGWSGPGGIIKDGLGVASLTGLGKNYTGVTRIERGVLQVSEPAAPAASALITVLPGGQLRLTSGSDPGESPRDYLFGGPLHLSGFGRGDELADDLGYGKRGALRYDPKNSDNHAVISSAVELVSSTSIHVDGSSNTLELALPLGGPHSLTKSGGGTLVLAADQSAYLEPIQIDQGTLAIQGLVGSTLQLSPTATLTGHGSTGAIGGEGTVVLKQTLLESPASSASHYALVLGDTGGPVFGDSAAASNATAILESAPTGVLGVDFYLRGAAAGPNAVSQGGIMVPFQEDLYRSLAQASVRVFVPDGAGLHEFDGERWSLEDDFSVASVAADFGLAPPFEQVRILEVTRGGSLPSTFADWQQVTFNAVELADATISGAASAPFGDGVENLLRYAFGVPDGESALAYMPRIIRTGTGMGLEFPFETRRHDLVVIVESSGNLEDWSNPTVLFDSSADFPPPQDEFGRIRILDPVPPDGRRFYRVNVTSK</sequence>
<evidence type="ECO:0000256" key="2">
    <source>
        <dbReference type="SAM" id="MobiDB-lite"/>
    </source>
</evidence>
<evidence type="ECO:0000259" key="3">
    <source>
        <dbReference type="PROSITE" id="PS51841"/>
    </source>
</evidence>
<gene>
    <name evidence="4" type="ORF">JIN81_00445</name>
</gene>
<feature type="domain" description="LTD" evidence="3">
    <location>
        <begin position="427"/>
        <end position="556"/>
    </location>
</feature>
<dbReference type="NCBIfam" id="TIGR02601">
    <property type="entry name" value="autotrns_rpt"/>
    <property type="match status" value="1"/>
</dbReference>
<organism evidence="4 5">
    <name type="scientific">Haloferula rosea</name>
    <dbReference type="NCBI Taxonomy" id="490093"/>
    <lineage>
        <taxon>Bacteria</taxon>
        <taxon>Pseudomonadati</taxon>
        <taxon>Verrucomicrobiota</taxon>
        <taxon>Verrucomicrobiia</taxon>
        <taxon>Verrucomicrobiales</taxon>
        <taxon>Verrucomicrobiaceae</taxon>
        <taxon>Haloferula</taxon>
    </lineage>
</organism>
<dbReference type="PROSITE" id="PS51841">
    <property type="entry name" value="LTD"/>
    <property type="match status" value="1"/>
</dbReference>
<dbReference type="Pfam" id="PF12951">
    <property type="entry name" value="PATR"/>
    <property type="match status" value="2"/>
</dbReference>
<evidence type="ECO:0000313" key="4">
    <source>
        <dbReference type="EMBL" id="MBK1825471.1"/>
    </source>
</evidence>
<name>A0A934RBA9_9BACT</name>
<dbReference type="InterPro" id="IPR036415">
    <property type="entry name" value="Lamin_tail_dom_sf"/>
</dbReference>
<keyword evidence="4" id="KW-0808">Transferase</keyword>
<dbReference type="InterPro" id="IPR013425">
    <property type="entry name" value="Autotrns_rpt"/>
</dbReference>
<keyword evidence="1" id="KW-0732">Signal</keyword>
<dbReference type="SUPFAM" id="SSF74853">
    <property type="entry name" value="Lamin A/C globular tail domain"/>
    <property type="match status" value="1"/>
</dbReference>